<sequence>MGAITLGACTAVLVWGAAHEDEWLGFVYPDHHVLAKHHYVGAYTSLDQCRAAAQAVISVLPQPSAADYECALNCLVQARPDDPTTCARTER</sequence>
<dbReference type="OrthoDB" id="7596506at2"/>
<gene>
    <name evidence="1" type="ORF">FHP25_31260</name>
</gene>
<organism evidence="1 2">
    <name type="scientific">Vineibacter terrae</name>
    <dbReference type="NCBI Taxonomy" id="2586908"/>
    <lineage>
        <taxon>Bacteria</taxon>
        <taxon>Pseudomonadati</taxon>
        <taxon>Pseudomonadota</taxon>
        <taxon>Alphaproteobacteria</taxon>
        <taxon>Hyphomicrobiales</taxon>
        <taxon>Vineibacter</taxon>
    </lineage>
</organism>
<comment type="caution">
    <text evidence="1">The sequence shown here is derived from an EMBL/GenBank/DDBJ whole genome shotgun (WGS) entry which is preliminary data.</text>
</comment>
<protein>
    <recommendedName>
        <fullName evidence="3">DUF4189 domain-containing protein</fullName>
    </recommendedName>
</protein>
<dbReference type="RefSeq" id="WP_147850926.1">
    <property type="nucleotide sequence ID" value="NZ_VDUZ01000047.1"/>
</dbReference>
<dbReference type="EMBL" id="VDUZ01000047">
    <property type="protein sequence ID" value="TXL71189.1"/>
    <property type="molecule type" value="Genomic_DNA"/>
</dbReference>
<evidence type="ECO:0008006" key="3">
    <source>
        <dbReference type="Google" id="ProtNLM"/>
    </source>
</evidence>
<dbReference type="Proteomes" id="UP000321638">
    <property type="component" value="Unassembled WGS sequence"/>
</dbReference>
<name>A0A5C8PBL5_9HYPH</name>
<evidence type="ECO:0000313" key="1">
    <source>
        <dbReference type="EMBL" id="TXL71189.1"/>
    </source>
</evidence>
<dbReference type="AlphaFoldDB" id="A0A5C8PBL5"/>
<keyword evidence="2" id="KW-1185">Reference proteome</keyword>
<accession>A0A5C8PBL5</accession>
<evidence type="ECO:0000313" key="2">
    <source>
        <dbReference type="Proteomes" id="UP000321638"/>
    </source>
</evidence>
<reference evidence="1 2" key="1">
    <citation type="submission" date="2019-06" db="EMBL/GenBank/DDBJ databases">
        <title>New taxonomy in bacterial strain CC-CFT640, isolated from vineyard.</title>
        <authorList>
            <person name="Lin S.-Y."/>
            <person name="Tsai C.-F."/>
            <person name="Young C.-C."/>
        </authorList>
    </citation>
    <scope>NUCLEOTIDE SEQUENCE [LARGE SCALE GENOMIC DNA]</scope>
    <source>
        <strain evidence="1 2">CC-CFT640</strain>
    </source>
</reference>
<proteinExistence type="predicted"/>